<dbReference type="Gene3D" id="3.40.50.150">
    <property type="entry name" value="Vaccinia Virus protein VP39"/>
    <property type="match status" value="1"/>
</dbReference>
<keyword evidence="1" id="KW-0808">Transferase</keyword>
<dbReference type="EMBL" id="JAAXOP010000002">
    <property type="protein sequence ID" value="NKY49318.1"/>
    <property type="molecule type" value="Genomic_DNA"/>
</dbReference>
<protein>
    <submittedName>
        <fullName evidence="1">SAM-dependent methyltransferase</fullName>
    </submittedName>
</protein>
<comment type="caution">
    <text evidence="1">The sequence shown here is derived from an EMBL/GenBank/DDBJ whole genome shotgun (WGS) entry which is preliminary data.</text>
</comment>
<name>A0A846XW67_9NOCA</name>
<gene>
    <name evidence="1" type="ORF">HGA08_03710</name>
</gene>
<dbReference type="Proteomes" id="UP000565711">
    <property type="component" value="Unassembled WGS sequence"/>
</dbReference>
<dbReference type="PIRSF" id="PIRSF017393">
    <property type="entry name" value="MTase_SAV2177"/>
    <property type="match status" value="1"/>
</dbReference>
<dbReference type="SUPFAM" id="SSF53335">
    <property type="entry name" value="S-adenosyl-L-methionine-dependent methyltransferases"/>
    <property type="match status" value="1"/>
</dbReference>
<evidence type="ECO:0000313" key="1">
    <source>
        <dbReference type="EMBL" id="NKY49318.1"/>
    </source>
</evidence>
<dbReference type="GO" id="GO:0032259">
    <property type="term" value="P:methylation"/>
    <property type="evidence" value="ECO:0007669"/>
    <property type="project" value="UniProtKB-KW"/>
</dbReference>
<dbReference type="AlphaFoldDB" id="A0A846XW67"/>
<organism evidence="1 2">
    <name type="scientific">Nocardia vermiculata</name>
    <dbReference type="NCBI Taxonomy" id="257274"/>
    <lineage>
        <taxon>Bacteria</taxon>
        <taxon>Bacillati</taxon>
        <taxon>Actinomycetota</taxon>
        <taxon>Actinomycetes</taxon>
        <taxon>Mycobacteriales</taxon>
        <taxon>Nocardiaceae</taxon>
        <taxon>Nocardia</taxon>
    </lineage>
</organism>
<proteinExistence type="predicted"/>
<accession>A0A846XW67</accession>
<dbReference type="InterPro" id="IPR006764">
    <property type="entry name" value="SAM_dep_MeTrfase_SAV2177_type"/>
</dbReference>
<dbReference type="Pfam" id="PF04672">
    <property type="entry name" value="Methyltransf_19"/>
    <property type="match status" value="1"/>
</dbReference>
<keyword evidence="1" id="KW-0489">Methyltransferase</keyword>
<sequence length="273" mass="30419">MSHELVEFDTQKAHSARMYDYYLGGKDNYPADREAASKVMEAFPETAQAARANREFVHRAARYAARDGVRQFLDIGTGIPTEPNLHNAVQAVDPHCRVVYVDHDPLVLAHARALMVGSAEGRTEFIASDVRDTEDILGSEKFRAVIDLSQPVALNLAAIMHFIPDEEGAYDIVRTYMDAFVPGSYLAITHASSDLNPEAFQKVVKVYESNGMTVPLRDKAAVARFFDGLELVEPGVVPLHRWQPNPDFYIPEERLAWADSAFGVWSGVGVKRR</sequence>
<reference evidence="1 2" key="1">
    <citation type="submission" date="2020-04" db="EMBL/GenBank/DDBJ databases">
        <title>MicrobeNet Type strains.</title>
        <authorList>
            <person name="Nicholson A.C."/>
        </authorList>
    </citation>
    <scope>NUCLEOTIDE SEQUENCE [LARGE SCALE GENOMIC DNA]</scope>
    <source>
        <strain evidence="1 2">JCM 12354</strain>
    </source>
</reference>
<dbReference type="InterPro" id="IPR029063">
    <property type="entry name" value="SAM-dependent_MTases_sf"/>
</dbReference>
<keyword evidence="2" id="KW-1185">Reference proteome</keyword>
<evidence type="ECO:0000313" key="2">
    <source>
        <dbReference type="Proteomes" id="UP000565711"/>
    </source>
</evidence>
<dbReference type="GO" id="GO:0008168">
    <property type="term" value="F:methyltransferase activity"/>
    <property type="evidence" value="ECO:0007669"/>
    <property type="project" value="UniProtKB-KW"/>
</dbReference>